<dbReference type="InterPro" id="IPR051396">
    <property type="entry name" value="Bact_Antivir_Def_Nuclease"/>
</dbReference>
<gene>
    <name evidence="3" type="ORF">EDD59_102167</name>
</gene>
<dbReference type="Gene3D" id="3.40.50.300">
    <property type="entry name" value="P-loop containing nucleotide triphosphate hydrolases"/>
    <property type="match status" value="2"/>
</dbReference>
<evidence type="ECO:0000313" key="4">
    <source>
        <dbReference type="Proteomes" id="UP000295726"/>
    </source>
</evidence>
<feature type="domain" description="ATPase AAA-type core" evidence="2">
    <location>
        <begin position="97"/>
        <end position="160"/>
    </location>
</feature>
<dbReference type="SUPFAM" id="SSF52540">
    <property type="entry name" value="P-loop containing nucleoside triphosphate hydrolases"/>
    <property type="match status" value="1"/>
</dbReference>
<dbReference type="EMBL" id="SLZZ01000002">
    <property type="protein sequence ID" value="TCS82299.1"/>
    <property type="molecule type" value="Genomic_DNA"/>
</dbReference>
<feature type="domain" description="Endonuclease GajA/Old nuclease/RecF-like AAA" evidence="1">
    <location>
        <begin position="1"/>
        <end position="76"/>
    </location>
</feature>
<sequence>MIKSISILGYRGYSTQKTIYFSIPNSNPGSGITFIVGANNSGKTTILESIKAFSSNSAPIFSVLPHDFEWTIDQSDSGQYSIKFIYNGLFHNGEGIGDGIWSLFTICDALYDSTPGSTIIIDEPELSLHPAYQRKLMKLFEEYSKDHQIVINTHSPYFINSNCIANGAALLRTTKLSSNEIQVYNLSDENKKHIKCLVKDLNNLHVLGFFIAYVILTY</sequence>
<keyword evidence="4" id="KW-1185">Reference proteome</keyword>
<dbReference type="GO" id="GO:0005524">
    <property type="term" value="F:ATP binding"/>
    <property type="evidence" value="ECO:0007669"/>
    <property type="project" value="InterPro"/>
</dbReference>
<dbReference type="InterPro" id="IPR041685">
    <property type="entry name" value="AAA_GajA/Old/RecF-like"/>
</dbReference>
<reference evidence="3 4" key="1">
    <citation type="submission" date="2019-03" db="EMBL/GenBank/DDBJ databases">
        <title>Genomic Encyclopedia of Type Strains, Phase IV (KMG-IV): sequencing the most valuable type-strain genomes for metagenomic binning, comparative biology and taxonomic classification.</title>
        <authorList>
            <person name="Goeker M."/>
        </authorList>
    </citation>
    <scope>NUCLEOTIDE SEQUENCE [LARGE SCALE GENOMIC DNA]</scope>
    <source>
        <strain evidence="3 4">DSM 29489</strain>
    </source>
</reference>
<dbReference type="InterPro" id="IPR027417">
    <property type="entry name" value="P-loop_NTPase"/>
</dbReference>
<dbReference type="GO" id="GO:0016887">
    <property type="term" value="F:ATP hydrolysis activity"/>
    <property type="evidence" value="ECO:0007669"/>
    <property type="project" value="InterPro"/>
</dbReference>
<organism evidence="3 4">
    <name type="scientific">Muricomes intestini</name>
    <dbReference type="NCBI Taxonomy" id="1796634"/>
    <lineage>
        <taxon>Bacteria</taxon>
        <taxon>Bacillati</taxon>
        <taxon>Bacillota</taxon>
        <taxon>Clostridia</taxon>
        <taxon>Lachnospirales</taxon>
        <taxon>Lachnospiraceae</taxon>
        <taxon>Muricomes</taxon>
    </lineage>
</organism>
<dbReference type="OrthoDB" id="9784297at2"/>
<proteinExistence type="predicted"/>
<dbReference type="Proteomes" id="UP000295726">
    <property type="component" value="Unassembled WGS sequence"/>
</dbReference>
<dbReference type="Pfam" id="PF13304">
    <property type="entry name" value="AAA_21"/>
    <property type="match status" value="1"/>
</dbReference>
<dbReference type="RefSeq" id="WP_132378509.1">
    <property type="nucleotide sequence ID" value="NZ_DAIRMY010000031.1"/>
</dbReference>
<accession>A0A4R3KGZ7</accession>
<dbReference type="AlphaFoldDB" id="A0A4R3KGZ7"/>
<name>A0A4R3KGZ7_9FIRM</name>
<evidence type="ECO:0000259" key="2">
    <source>
        <dbReference type="Pfam" id="PF13304"/>
    </source>
</evidence>
<protein>
    <submittedName>
        <fullName evidence="3">AAA ATPase-like protein</fullName>
    </submittedName>
</protein>
<dbReference type="PANTHER" id="PTHR43581:SF4">
    <property type="entry name" value="ATP_GTP PHOSPHATASE"/>
    <property type="match status" value="1"/>
</dbReference>
<dbReference type="InterPro" id="IPR003959">
    <property type="entry name" value="ATPase_AAA_core"/>
</dbReference>
<comment type="caution">
    <text evidence="3">The sequence shown here is derived from an EMBL/GenBank/DDBJ whole genome shotgun (WGS) entry which is preliminary data.</text>
</comment>
<dbReference type="PANTHER" id="PTHR43581">
    <property type="entry name" value="ATP/GTP PHOSPHATASE"/>
    <property type="match status" value="1"/>
</dbReference>
<dbReference type="Pfam" id="PF13175">
    <property type="entry name" value="AAA_15"/>
    <property type="match status" value="1"/>
</dbReference>
<evidence type="ECO:0000313" key="3">
    <source>
        <dbReference type="EMBL" id="TCS82299.1"/>
    </source>
</evidence>
<evidence type="ECO:0000259" key="1">
    <source>
        <dbReference type="Pfam" id="PF13175"/>
    </source>
</evidence>